<sequence length="60" mass="6593">MEDTLHLLRSVLTALALLSFLGIVAWAYSRQARKGFEEAAQLPFTEDGEEGITQQDRGAA</sequence>
<dbReference type="Pfam" id="PF05545">
    <property type="entry name" value="FixQ"/>
    <property type="match status" value="1"/>
</dbReference>
<keyword evidence="3" id="KW-1185">Reference proteome</keyword>
<evidence type="ECO:0000256" key="1">
    <source>
        <dbReference type="SAM" id="Phobius"/>
    </source>
</evidence>
<keyword evidence="1" id="KW-0472">Membrane</keyword>
<keyword evidence="1" id="KW-0812">Transmembrane</keyword>
<organism evidence="2 3">
    <name type="scientific">Viridibacterium curvum</name>
    <dbReference type="NCBI Taxonomy" id="1101404"/>
    <lineage>
        <taxon>Bacteria</taxon>
        <taxon>Pseudomonadati</taxon>
        <taxon>Pseudomonadota</taxon>
        <taxon>Betaproteobacteria</taxon>
        <taxon>Rhodocyclales</taxon>
        <taxon>Rhodocyclaceae</taxon>
        <taxon>Viridibacterium</taxon>
    </lineage>
</organism>
<evidence type="ECO:0008006" key="4">
    <source>
        <dbReference type="Google" id="ProtNLM"/>
    </source>
</evidence>
<dbReference type="CDD" id="cd01324">
    <property type="entry name" value="cbb3_Oxidase_CcoQ"/>
    <property type="match status" value="1"/>
</dbReference>
<keyword evidence="1" id="KW-1133">Transmembrane helix</keyword>
<reference evidence="3" key="1">
    <citation type="journal article" date="2019" name="Int. J. Syst. Evol. Microbiol.">
        <title>The Global Catalogue of Microorganisms (GCM) 10K type strain sequencing project: providing services to taxonomists for standard genome sequencing and annotation.</title>
        <authorList>
            <consortium name="The Broad Institute Genomics Platform"/>
            <consortium name="The Broad Institute Genome Sequencing Center for Infectious Disease"/>
            <person name="Wu L."/>
            <person name="Ma J."/>
        </authorList>
    </citation>
    <scope>NUCLEOTIDE SEQUENCE [LARGE SCALE GENOMIC DNA]</scope>
    <source>
        <strain evidence="3">JCM 18715</strain>
    </source>
</reference>
<accession>A0ABP9QBT4</accession>
<feature type="transmembrane region" description="Helical" evidence="1">
    <location>
        <begin position="6"/>
        <end position="28"/>
    </location>
</feature>
<dbReference type="EMBL" id="BAABLD010000001">
    <property type="protein sequence ID" value="GAA5157549.1"/>
    <property type="molecule type" value="Genomic_DNA"/>
</dbReference>
<dbReference type="Proteomes" id="UP001500547">
    <property type="component" value="Unassembled WGS sequence"/>
</dbReference>
<evidence type="ECO:0000313" key="3">
    <source>
        <dbReference type="Proteomes" id="UP001500547"/>
    </source>
</evidence>
<name>A0ABP9QBT4_9RHOO</name>
<gene>
    <name evidence="2" type="ORF">GCM10025770_00920</name>
</gene>
<proteinExistence type="predicted"/>
<dbReference type="InterPro" id="IPR008621">
    <property type="entry name" value="Cbb3-typ_cyt_oxidase_comp"/>
</dbReference>
<protein>
    <recommendedName>
        <fullName evidence="4">Cbb3-type cytochrome c oxidase subunit 3</fullName>
    </recommendedName>
</protein>
<evidence type="ECO:0000313" key="2">
    <source>
        <dbReference type="EMBL" id="GAA5157549.1"/>
    </source>
</evidence>
<dbReference type="RefSeq" id="WP_345530850.1">
    <property type="nucleotide sequence ID" value="NZ_BAABLD010000001.1"/>
</dbReference>
<comment type="caution">
    <text evidence="2">The sequence shown here is derived from an EMBL/GenBank/DDBJ whole genome shotgun (WGS) entry which is preliminary data.</text>
</comment>